<feature type="transmembrane region" description="Helical" evidence="2">
    <location>
        <begin position="34"/>
        <end position="55"/>
    </location>
</feature>
<dbReference type="EMBL" id="DS268556">
    <property type="protein sequence ID" value="EFO89467.1"/>
    <property type="molecule type" value="Genomic_DNA"/>
</dbReference>
<proteinExistence type="predicted"/>
<dbReference type="GeneID" id="9807566"/>
<evidence type="ECO:0000256" key="1">
    <source>
        <dbReference type="SAM" id="MobiDB-lite"/>
    </source>
</evidence>
<keyword evidence="2" id="KW-1133">Transmembrane helix</keyword>
<dbReference type="RefSeq" id="XP_003095337.1">
    <property type="nucleotide sequence ID" value="XM_003095289.1"/>
</dbReference>
<dbReference type="HOGENOM" id="CLU_2308645_0_0_1"/>
<evidence type="ECO:0000256" key="2">
    <source>
        <dbReference type="SAM" id="Phobius"/>
    </source>
</evidence>
<evidence type="ECO:0000313" key="5">
    <source>
        <dbReference type="Proteomes" id="UP000008281"/>
    </source>
</evidence>
<feature type="compositionally biased region" description="Low complexity" evidence="1">
    <location>
        <begin position="7"/>
        <end position="19"/>
    </location>
</feature>
<feature type="region of interest" description="Disordered" evidence="1">
    <location>
        <begin position="1"/>
        <end position="33"/>
    </location>
</feature>
<dbReference type="Proteomes" id="UP000483820">
    <property type="component" value="Chromosome X"/>
</dbReference>
<keyword evidence="2" id="KW-0812">Transmembrane</keyword>
<gene>
    <name evidence="3" type="ORF">CRE_19965</name>
    <name evidence="4" type="ORF">GCK72_022967</name>
</gene>
<evidence type="ECO:0000313" key="6">
    <source>
        <dbReference type="Proteomes" id="UP000483820"/>
    </source>
</evidence>
<dbReference type="CTD" id="9807566"/>
<sequence length="100" mass="11740">MARNKQRNNQWNKKNSKSTPTEKKKKPQPAEKKSAYDVYIAAFLIMLIAFLYWVMEATKSDLMQKIEAEGTSEEEKAELVKELEKIVKYEEWTVFDSFGN</sequence>
<reference evidence="3" key="1">
    <citation type="submission" date="2007-07" db="EMBL/GenBank/DDBJ databases">
        <title>PCAP assembly of the Caenorhabditis remanei genome.</title>
        <authorList>
            <consortium name="The Caenorhabditis remanei Sequencing Consortium"/>
            <person name="Wilson R.K."/>
        </authorList>
    </citation>
    <scope>NUCLEOTIDE SEQUENCE [LARGE SCALE GENOMIC DNA]</scope>
    <source>
        <strain evidence="3">PB4641</strain>
    </source>
</reference>
<dbReference type="EMBL" id="WUAV01000006">
    <property type="protein sequence ID" value="KAF1746511.1"/>
    <property type="molecule type" value="Genomic_DNA"/>
</dbReference>
<accession>E3N8F3</accession>
<dbReference type="KEGG" id="crq:GCK72_022967"/>
<dbReference type="Proteomes" id="UP000008281">
    <property type="component" value="Unassembled WGS sequence"/>
</dbReference>
<protein>
    <submittedName>
        <fullName evidence="3">Uncharacterized protein</fullName>
    </submittedName>
</protein>
<keyword evidence="2" id="KW-0472">Membrane</keyword>
<evidence type="ECO:0000313" key="3">
    <source>
        <dbReference type="EMBL" id="EFO89467.1"/>
    </source>
</evidence>
<organism evidence="5">
    <name type="scientific">Caenorhabditis remanei</name>
    <name type="common">Caenorhabditis vulgaris</name>
    <dbReference type="NCBI Taxonomy" id="31234"/>
    <lineage>
        <taxon>Eukaryota</taxon>
        <taxon>Metazoa</taxon>
        <taxon>Ecdysozoa</taxon>
        <taxon>Nematoda</taxon>
        <taxon>Chromadorea</taxon>
        <taxon>Rhabditida</taxon>
        <taxon>Rhabditina</taxon>
        <taxon>Rhabditomorpha</taxon>
        <taxon>Rhabditoidea</taxon>
        <taxon>Rhabditidae</taxon>
        <taxon>Peloderinae</taxon>
        <taxon>Caenorhabditis</taxon>
    </lineage>
</organism>
<name>E3N8F3_CAERE</name>
<keyword evidence="5" id="KW-1185">Reference proteome</keyword>
<dbReference type="AlphaFoldDB" id="E3N8F3"/>
<reference evidence="4 6" key="2">
    <citation type="submission" date="2019-12" db="EMBL/GenBank/DDBJ databases">
        <title>Chromosome-level assembly of the Caenorhabditis remanei genome.</title>
        <authorList>
            <person name="Teterina A.A."/>
            <person name="Willis J.H."/>
            <person name="Phillips P.C."/>
        </authorList>
    </citation>
    <scope>NUCLEOTIDE SEQUENCE [LARGE SCALE GENOMIC DNA]</scope>
    <source>
        <strain evidence="4 6">PX506</strain>
        <tissue evidence="4">Whole organism</tissue>
    </source>
</reference>
<evidence type="ECO:0000313" key="4">
    <source>
        <dbReference type="EMBL" id="KAF1746511.1"/>
    </source>
</evidence>